<evidence type="ECO:0000256" key="17">
    <source>
        <dbReference type="RuleBase" id="RU003403"/>
    </source>
</evidence>
<evidence type="ECO:0000256" key="12">
    <source>
        <dbReference type="ARBA" id="ARBA00023027"/>
    </source>
</evidence>
<dbReference type="GO" id="GO:0005743">
    <property type="term" value="C:mitochondrial inner membrane"/>
    <property type="evidence" value="ECO:0007669"/>
    <property type="project" value="UniProtKB-SubCell"/>
</dbReference>
<feature type="transmembrane region" description="Helical" evidence="17">
    <location>
        <begin position="178"/>
        <end position="199"/>
    </location>
</feature>
<organism evidence="19">
    <name type="scientific">Scutopus robustus</name>
    <dbReference type="NCBI Taxonomy" id="2109553"/>
    <lineage>
        <taxon>Eukaryota</taxon>
        <taxon>Metazoa</taxon>
        <taxon>Spiralia</taxon>
        <taxon>Lophotrochozoa</taxon>
        <taxon>Mollusca</taxon>
        <taxon>Aplacophora</taxon>
        <taxon>Caudofoveata</taxon>
        <taxon>Limifossorimorpha</taxon>
        <taxon>Limifossorida</taxon>
        <taxon>Scutopodidae</taxon>
        <taxon>Scutopus</taxon>
    </lineage>
</organism>
<dbReference type="GeneID" id="37502728"/>
<evidence type="ECO:0000256" key="1">
    <source>
        <dbReference type="ARBA" id="ARBA00004448"/>
    </source>
</evidence>
<feature type="transmembrane region" description="Helical" evidence="17">
    <location>
        <begin position="266"/>
        <end position="286"/>
    </location>
</feature>
<dbReference type="PANTHER" id="PTHR46552">
    <property type="entry name" value="NADH-UBIQUINONE OXIDOREDUCTASE CHAIN 2"/>
    <property type="match status" value="1"/>
</dbReference>
<feature type="transmembrane region" description="Helical" evidence="17">
    <location>
        <begin position="234"/>
        <end position="254"/>
    </location>
</feature>
<comment type="function">
    <text evidence="17">Core subunit of the mitochondrial membrane respiratory chain NADH dehydrogenase (Complex I) which catalyzes electron transfer from NADH through the respiratory chain, using ubiquinone as an electron acceptor. Essential for the catalytic activity and assembly of complex I.</text>
</comment>
<evidence type="ECO:0000256" key="5">
    <source>
        <dbReference type="ARBA" id="ARBA00022448"/>
    </source>
</evidence>
<dbReference type="PRINTS" id="PR01436">
    <property type="entry name" value="NADHDHGNASE2"/>
</dbReference>
<dbReference type="CTD" id="4536"/>
<evidence type="ECO:0000256" key="3">
    <source>
        <dbReference type="ARBA" id="ARBA00012944"/>
    </source>
</evidence>
<keyword evidence="10 17" id="KW-0249">Electron transport</keyword>
<evidence type="ECO:0000259" key="18">
    <source>
        <dbReference type="Pfam" id="PF00361"/>
    </source>
</evidence>
<proteinExistence type="inferred from homology"/>
<comment type="similarity">
    <text evidence="2 17">Belongs to the complex I subunit 2 family.</text>
</comment>
<accession>A0A343YNB8</accession>
<geneLocation type="mitochondrion" evidence="19"/>
<evidence type="ECO:0000256" key="15">
    <source>
        <dbReference type="ARBA" id="ARBA00023136"/>
    </source>
</evidence>
<dbReference type="EMBL" id="MF579533">
    <property type="protein sequence ID" value="AWL21425.1"/>
    <property type="molecule type" value="Genomic_DNA"/>
</dbReference>
<evidence type="ECO:0000256" key="7">
    <source>
        <dbReference type="ARBA" id="ARBA00022692"/>
    </source>
</evidence>
<evidence type="ECO:0000256" key="6">
    <source>
        <dbReference type="ARBA" id="ARBA00022660"/>
    </source>
</evidence>
<keyword evidence="5" id="KW-0813">Transport</keyword>
<keyword evidence="12 17" id="KW-0520">NAD</keyword>
<evidence type="ECO:0000256" key="13">
    <source>
        <dbReference type="ARBA" id="ARBA00023075"/>
    </source>
</evidence>
<dbReference type="InterPro" id="IPR003917">
    <property type="entry name" value="NADH_UbQ_OxRdtase_chain2"/>
</dbReference>
<dbReference type="GO" id="GO:0006120">
    <property type="term" value="P:mitochondrial electron transport, NADH to ubiquinone"/>
    <property type="evidence" value="ECO:0007669"/>
    <property type="project" value="InterPro"/>
</dbReference>
<keyword evidence="11 17" id="KW-1133">Transmembrane helix</keyword>
<evidence type="ECO:0000256" key="8">
    <source>
        <dbReference type="ARBA" id="ARBA00022792"/>
    </source>
</evidence>
<name>A0A343YNB8_9MOLL</name>
<keyword evidence="13 17" id="KW-0830">Ubiquinone</keyword>
<evidence type="ECO:0000256" key="2">
    <source>
        <dbReference type="ARBA" id="ARBA00007012"/>
    </source>
</evidence>
<feature type="transmembrane region" description="Helical" evidence="17">
    <location>
        <begin position="59"/>
        <end position="79"/>
    </location>
</feature>
<dbReference type="GO" id="GO:0008137">
    <property type="term" value="F:NADH dehydrogenase (ubiquinone) activity"/>
    <property type="evidence" value="ECO:0007669"/>
    <property type="project" value="UniProtKB-EC"/>
</dbReference>
<gene>
    <name evidence="19" type="primary">ND2</name>
</gene>
<comment type="catalytic activity">
    <reaction evidence="16 17">
        <text>a ubiquinone + NADH + 5 H(+)(in) = a ubiquinol + NAD(+) + 4 H(+)(out)</text>
        <dbReference type="Rhea" id="RHEA:29091"/>
        <dbReference type="Rhea" id="RHEA-COMP:9565"/>
        <dbReference type="Rhea" id="RHEA-COMP:9566"/>
        <dbReference type="ChEBI" id="CHEBI:15378"/>
        <dbReference type="ChEBI" id="CHEBI:16389"/>
        <dbReference type="ChEBI" id="CHEBI:17976"/>
        <dbReference type="ChEBI" id="CHEBI:57540"/>
        <dbReference type="ChEBI" id="CHEBI:57945"/>
        <dbReference type="EC" id="7.1.1.2"/>
    </reaction>
</comment>
<reference evidence="19" key="1">
    <citation type="journal article" date="2018" name="Mol. Phylogenet. Evol.">
        <title>Mitogenomics reveals phylogenetic relationships of caudofoveate aplacophoran molluscs.</title>
        <authorList>
            <person name="Mikkelsen N.T."/>
            <person name="Kocot K.M."/>
            <person name="Halanych K.M."/>
        </authorList>
    </citation>
    <scope>NUCLEOTIDE SEQUENCE</scope>
</reference>
<comment type="subcellular location">
    <subcellularLocation>
        <location evidence="1 17">Mitochondrion inner membrane</location>
        <topology evidence="1 17">Multi-pass membrane protein</topology>
    </subcellularLocation>
</comment>
<evidence type="ECO:0000313" key="19">
    <source>
        <dbReference type="EMBL" id="AWL21425.1"/>
    </source>
</evidence>
<keyword evidence="6 17" id="KW-0679">Respiratory chain</keyword>
<sequence length="322" mass="35871">MAPLFLFCLFLTLSGTAIILSTASWVAIWVGLELSLFAFIPLVMNKVNRLNIEGTMKYYLVQAMGSGLLLMSGLLYIYYSLQFNFSDPLQTPPLISLITLIAMSMKIGLFPFHSWFPTLMSSLEWSGCILLNTVQKVGPIFLFSLFFLLTPMSSIILLGTALTGGVGGLSQSKMRSLLAYSSFVHLAWILCLSHLDLYYSSIYMMLYFLLSSIIFCLGHTYNFSLITISPSQKMVFFFGLLSLGGMPPLTGFIMKWFAISTISLHSCFFLLSVLLIGTLLSLYYYLSLLFSAFFSIPLTPKPLNNMEILFVTLCGGGLLFCV</sequence>
<dbReference type="PANTHER" id="PTHR46552:SF1">
    <property type="entry name" value="NADH-UBIQUINONE OXIDOREDUCTASE CHAIN 2"/>
    <property type="match status" value="1"/>
</dbReference>
<dbReference type="InterPro" id="IPR050175">
    <property type="entry name" value="Complex_I_Subunit_2"/>
</dbReference>
<protein>
    <recommendedName>
        <fullName evidence="4 17">NADH-ubiquinone oxidoreductase chain 2</fullName>
        <ecNumber evidence="3 17">7.1.1.2</ecNumber>
    </recommendedName>
</protein>
<dbReference type="Pfam" id="PF00361">
    <property type="entry name" value="Proton_antipo_M"/>
    <property type="match status" value="1"/>
</dbReference>
<keyword evidence="8 17" id="KW-0999">Mitochondrion inner membrane</keyword>
<keyword evidence="15 17" id="KW-0472">Membrane</keyword>
<dbReference type="EC" id="7.1.1.2" evidence="3 17"/>
<keyword evidence="14 17" id="KW-0496">Mitochondrion</keyword>
<dbReference type="AlphaFoldDB" id="A0A343YNB8"/>
<evidence type="ECO:0000256" key="10">
    <source>
        <dbReference type="ARBA" id="ARBA00022982"/>
    </source>
</evidence>
<evidence type="ECO:0000256" key="4">
    <source>
        <dbReference type="ARBA" id="ARBA00021008"/>
    </source>
</evidence>
<feature type="transmembrane region" description="Helical" evidence="17">
    <location>
        <begin position="206"/>
        <end position="228"/>
    </location>
</feature>
<evidence type="ECO:0000256" key="16">
    <source>
        <dbReference type="ARBA" id="ARBA00049551"/>
    </source>
</evidence>
<keyword evidence="7 17" id="KW-0812">Transmembrane</keyword>
<evidence type="ECO:0000256" key="11">
    <source>
        <dbReference type="ARBA" id="ARBA00022989"/>
    </source>
</evidence>
<dbReference type="RefSeq" id="YP_009499366.1">
    <property type="nucleotide sequence ID" value="NC_038081.1"/>
</dbReference>
<evidence type="ECO:0000256" key="9">
    <source>
        <dbReference type="ARBA" id="ARBA00022967"/>
    </source>
</evidence>
<evidence type="ECO:0000256" key="14">
    <source>
        <dbReference type="ARBA" id="ARBA00023128"/>
    </source>
</evidence>
<keyword evidence="9 17" id="KW-1278">Translocase</keyword>
<dbReference type="InterPro" id="IPR001750">
    <property type="entry name" value="ND/Mrp_TM"/>
</dbReference>
<feature type="transmembrane region" description="Helical" evidence="17">
    <location>
        <begin position="137"/>
        <end position="158"/>
    </location>
</feature>
<feature type="transmembrane region" description="Helical" evidence="17">
    <location>
        <begin position="94"/>
        <end position="116"/>
    </location>
</feature>
<feature type="domain" description="NADH:quinone oxidoreductase/Mrp antiporter transmembrane" evidence="18">
    <location>
        <begin position="24"/>
        <end position="280"/>
    </location>
</feature>